<evidence type="ECO:0000256" key="3">
    <source>
        <dbReference type="SAM" id="SignalP"/>
    </source>
</evidence>
<evidence type="ECO:0000256" key="2">
    <source>
        <dbReference type="PROSITE-ProRule" id="PRU00497"/>
    </source>
</evidence>
<evidence type="ECO:0000313" key="5">
    <source>
        <dbReference type="Proteomes" id="UP000075901"/>
    </source>
</evidence>
<keyword evidence="5" id="KW-1185">Reference proteome</keyword>
<dbReference type="Proteomes" id="UP000075901">
    <property type="component" value="Unassembled WGS sequence"/>
</dbReference>
<dbReference type="InterPro" id="IPR050468">
    <property type="entry name" value="Cuticle_Struct_Prot"/>
</dbReference>
<organism evidence="4 5">
    <name type="scientific">Anopheles maculatus</name>
    <dbReference type="NCBI Taxonomy" id="74869"/>
    <lineage>
        <taxon>Eukaryota</taxon>
        <taxon>Metazoa</taxon>
        <taxon>Ecdysozoa</taxon>
        <taxon>Arthropoda</taxon>
        <taxon>Hexapoda</taxon>
        <taxon>Insecta</taxon>
        <taxon>Pterygota</taxon>
        <taxon>Neoptera</taxon>
        <taxon>Endopterygota</taxon>
        <taxon>Diptera</taxon>
        <taxon>Nematocera</taxon>
        <taxon>Culicoidea</taxon>
        <taxon>Culicidae</taxon>
        <taxon>Anophelinae</taxon>
        <taxon>Anopheles</taxon>
        <taxon>Anopheles maculatus group</taxon>
    </lineage>
</organism>
<protein>
    <submittedName>
        <fullName evidence="4">Uncharacterized protein</fullName>
    </submittedName>
</protein>
<feature type="signal peptide" evidence="3">
    <location>
        <begin position="1"/>
        <end position="21"/>
    </location>
</feature>
<feature type="chain" id="PRO_5008136159" evidence="3">
    <location>
        <begin position="22"/>
        <end position="135"/>
    </location>
</feature>
<dbReference type="PRINTS" id="PR00947">
    <property type="entry name" value="CUTICLE"/>
</dbReference>
<dbReference type="GO" id="GO:0008010">
    <property type="term" value="F:structural constituent of chitin-based larval cuticle"/>
    <property type="evidence" value="ECO:0007669"/>
    <property type="project" value="TreeGrafter"/>
</dbReference>
<evidence type="ECO:0000256" key="1">
    <source>
        <dbReference type="ARBA" id="ARBA00022460"/>
    </source>
</evidence>
<dbReference type="EnsemblMetazoa" id="AMAM014231-RA">
    <property type="protein sequence ID" value="AMAM014231-PA"/>
    <property type="gene ID" value="AMAM014231"/>
</dbReference>
<dbReference type="PANTHER" id="PTHR10380:SF192">
    <property type="entry name" value="GEO02312P1"/>
    <property type="match status" value="1"/>
</dbReference>
<sequence>MPSIIVYCLTCVLLIGLQVKGRPTVEQRDNNVDHFEITSDQNGQSFSYKTTDEQWRDETVEINPKTGTLVISGWYRYTGPDGVIYQVKYVADENGFRPLGTHLPGADLSDPNAFSVFTPLVDTGISRTVLLSLVG</sequence>
<dbReference type="GO" id="GO:0062129">
    <property type="term" value="C:chitin-based extracellular matrix"/>
    <property type="evidence" value="ECO:0007669"/>
    <property type="project" value="TreeGrafter"/>
</dbReference>
<proteinExistence type="predicted"/>
<dbReference type="VEuPathDB" id="VectorBase:AMAM014231"/>
<dbReference type="Pfam" id="PF00379">
    <property type="entry name" value="Chitin_bind_4"/>
    <property type="match status" value="1"/>
</dbReference>
<accession>A0A182SVF6</accession>
<dbReference type="PROSITE" id="PS00233">
    <property type="entry name" value="CHIT_BIND_RR_1"/>
    <property type="match status" value="1"/>
</dbReference>
<keyword evidence="1 2" id="KW-0193">Cuticle</keyword>
<dbReference type="PROSITE" id="PS51155">
    <property type="entry name" value="CHIT_BIND_RR_2"/>
    <property type="match status" value="1"/>
</dbReference>
<dbReference type="PANTHER" id="PTHR10380">
    <property type="entry name" value="CUTICLE PROTEIN"/>
    <property type="match status" value="1"/>
</dbReference>
<reference evidence="5" key="1">
    <citation type="submission" date="2013-09" db="EMBL/GenBank/DDBJ databases">
        <title>The Genome Sequence of Anopheles maculatus species B.</title>
        <authorList>
            <consortium name="The Broad Institute Genomics Platform"/>
            <person name="Neafsey D.E."/>
            <person name="Besansky N."/>
            <person name="Howell P."/>
            <person name="Walton C."/>
            <person name="Young S.K."/>
            <person name="Zeng Q."/>
            <person name="Gargeya S."/>
            <person name="Fitzgerald M."/>
            <person name="Haas B."/>
            <person name="Abouelleil A."/>
            <person name="Allen A.W."/>
            <person name="Alvarado L."/>
            <person name="Arachchi H.M."/>
            <person name="Berlin A.M."/>
            <person name="Chapman S.B."/>
            <person name="Gainer-Dewar J."/>
            <person name="Goldberg J."/>
            <person name="Griggs A."/>
            <person name="Gujja S."/>
            <person name="Hansen M."/>
            <person name="Howarth C."/>
            <person name="Imamovic A."/>
            <person name="Ireland A."/>
            <person name="Larimer J."/>
            <person name="McCowan C."/>
            <person name="Murphy C."/>
            <person name="Pearson M."/>
            <person name="Poon T.W."/>
            <person name="Priest M."/>
            <person name="Roberts A."/>
            <person name="Saif S."/>
            <person name="Shea T."/>
            <person name="Sisk P."/>
            <person name="Sykes S."/>
            <person name="Wortman J."/>
            <person name="Nusbaum C."/>
            <person name="Birren B."/>
        </authorList>
    </citation>
    <scope>NUCLEOTIDE SEQUENCE [LARGE SCALE GENOMIC DNA]</scope>
    <source>
        <strain evidence="5">maculatus3</strain>
    </source>
</reference>
<evidence type="ECO:0000313" key="4">
    <source>
        <dbReference type="EnsemblMetazoa" id="AMAM014231-PA"/>
    </source>
</evidence>
<dbReference type="InterPro" id="IPR031311">
    <property type="entry name" value="CHIT_BIND_RR_consensus"/>
</dbReference>
<name>A0A182SVF6_9DIPT</name>
<keyword evidence="3" id="KW-0732">Signal</keyword>
<dbReference type="InterPro" id="IPR000618">
    <property type="entry name" value="Insect_cuticle"/>
</dbReference>
<reference evidence="4" key="2">
    <citation type="submission" date="2020-05" db="UniProtKB">
        <authorList>
            <consortium name="EnsemblMetazoa"/>
        </authorList>
    </citation>
    <scope>IDENTIFICATION</scope>
    <source>
        <strain evidence="4">maculatus3</strain>
    </source>
</reference>
<dbReference type="AlphaFoldDB" id="A0A182SVF6"/>